<dbReference type="EMBL" id="CAWUPB010001173">
    <property type="protein sequence ID" value="CAK7349422.1"/>
    <property type="molecule type" value="Genomic_DNA"/>
</dbReference>
<evidence type="ECO:0000256" key="3">
    <source>
        <dbReference type="ARBA" id="ARBA00022617"/>
    </source>
</evidence>
<keyword evidence="7 11" id="KW-0249">Electron transport</keyword>
<evidence type="ECO:0000256" key="14">
    <source>
        <dbReference type="SAM" id="SignalP"/>
    </source>
</evidence>
<feature type="binding site" description="axial binding residue" evidence="12">
    <location>
        <position position="286"/>
    </location>
    <ligand>
        <name>heme b</name>
        <dbReference type="ChEBI" id="CHEBI:60344"/>
        <label>1</label>
    </ligand>
    <ligandPart>
        <name>Fe</name>
        <dbReference type="ChEBI" id="CHEBI:18248"/>
    </ligandPart>
</feature>
<evidence type="ECO:0000256" key="11">
    <source>
        <dbReference type="PIRNR" id="PIRNR037471"/>
    </source>
</evidence>
<dbReference type="PANTHER" id="PTHR23130:SF195">
    <property type="entry name" value="CYTOCHROME B561 AND DOMON DOMAIN-CONTAINING PROTEIN"/>
    <property type="match status" value="1"/>
</dbReference>
<evidence type="ECO:0000256" key="7">
    <source>
        <dbReference type="ARBA" id="ARBA00022982"/>
    </source>
</evidence>
<evidence type="ECO:0000256" key="6">
    <source>
        <dbReference type="ARBA" id="ARBA00022729"/>
    </source>
</evidence>
<dbReference type="PIRSF" id="PIRSF037471">
    <property type="entry name" value="UCP037471"/>
    <property type="match status" value="1"/>
</dbReference>
<feature type="transmembrane region" description="Helical" evidence="13">
    <location>
        <begin position="318"/>
        <end position="338"/>
    </location>
</feature>
<feature type="binding site" description="axial binding residue" evidence="12">
    <location>
        <position position="217"/>
    </location>
    <ligand>
        <name>heme b</name>
        <dbReference type="ChEBI" id="CHEBI:60344"/>
        <label>1</label>
    </ligand>
    <ligandPart>
        <name>Fe</name>
        <dbReference type="ChEBI" id="CHEBI:18248"/>
    </ligandPart>
</feature>
<dbReference type="PANTHER" id="PTHR23130">
    <property type="entry name" value="CYTOCHROME B561 AND DOMON DOMAIN-CONTAINING PROTEIN"/>
    <property type="match status" value="1"/>
</dbReference>
<dbReference type="InterPro" id="IPR005018">
    <property type="entry name" value="DOMON_domain"/>
</dbReference>
<keyword evidence="12" id="KW-0408">Iron</keyword>
<feature type="binding site" description="axial binding residue" evidence="12">
    <location>
        <position position="253"/>
    </location>
    <ligand>
        <name>heme b</name>
        <dbReference type="ChEBI" id="CHEBI:60344"/>
        <label>1</label>
    </ligand>
    <ligandPart>
        <name>Fe</name>
        <dbReference type="ChEBI" id="CHEBI:18248"/>
    </ligandPart>
</feature>
<keyword evidence="18" id="KW-1185">Reference proteome</keyword>
<feature type="domain" description="DOMON" evidence="15">
    <location>
        <begin position="49"/>
        <end position="167"/>
    </location>
</feature>
<evidence type="ECO:0000256" key="1">
    <source>
        <dbReference type="ARBA" id="ARBA00004141"/>
    </source>
</evidence>
<feature type="transmembrane region" description="Helical" evidence="13">
    <location>
        <begin position="248"/>
        <end position="269"/>
    </location>
</feature>
<dbReference type="InterPro" id="IPR017214">
    <property type="entry name" value="UCP037471"/>
</dbReference>
<dbReference type="PROSITE" id="PS50836">
    <property type="entry name" value="DOMON"/>
    <property type="match status" value="1"/>
</dbReference>
<evidence type="ECO:0000256" key="10">
    <source>
        <dbReference type="ARBA" id="ARBA00053871"/>
    </source>
</evidence>
<accession>A0AAV1SG67</accession>
<evidence type="ECO:0000259" key="16">
    <source>
        <dbReference type="PROSITE" id="PS50939"/>
    </source>
</evidence>
<dbReference type="GO" id="GO:0016020">
    <property type="term" value="C:membrane"/>
    <property type="evidence" value="ECO:0007669"/>
    <property type="project" value="UniProtKB-SubCell"/>
</dbReference>
<protein>
    <recommendedName>
        <fullName evidence="11">Cytochrome b561 and DOMON domain-containing protein</fullName>
    </recommendedName>
</protein>
<keyword evidence="8 13" id="KW-1133">Transmembrane helix</keyword>
<evidence type="ECO:0000256" key="8">
    <source>
        <dbReference type="ARBA" id="ARBA00022989"/>
    </source>
</evidence>
<keyword evidence="6 14" id="KW-0732">Signal</keyword>
<keyword evidence="2 11" id="KW-0813">Transport</keyword>
<comment type="caution">
    <text evidence="17">The sequence shown here is derived from an EMBL/GenBank/DDBJ whole genome shotgun (WGS) entry which is preliminary data.</text>
</comment>
<dbReference type="Proteomes" id="UP001314170">
    <property type="component" value="Unassembled WGS sequence"/>
</dbReference>
<feature type="signal peptide" evidence="14">
    <location>
        <begin position="1"/>
        <end position="26"/>
    </location>
</feature>
<dbReference type="FunFam" id="1.20.120.1770:FF:000007">
    <property type="entry name" value="Cytochrome b561 and DOMON domain-containing protein"/>
    <property type="match status" value="1"/>
</dbReference>
<dbReference type="Gene3D" id="1.20.120.1770">
    <property type="match status" value="1"/>
</dbReference>
<reference evidence="17 18" key="1">
    <citation type="submission" date="2024-01" db="EMBL/GenBank/DDBJ databases">
        <authorList>
            <person name="Waweru B."/>
        </authorList>
    </citation>
    <scope>NUCLEOTIDE SEQUENCE [LARGE SCALE GENOMIC DNA]</scope>
</reference>
<evidence type="ECO:0000256" key="13">
    <source>
        <dbReference type="SAM" id="Phobius"/>
    </source>
</evidence>
<evidence type="ECO:0000313" key="18">
    <source>
        <dbReference type="Proteomes" id="UP001314170"/>
    </source>
</evidence>
<keyword evidence="3" id="KW-0349">Heme</keyword>
<feature type="binding site" description="axial binding residue" evidence="12">
    <location>
        <position position="322"/>
    </location>
    <ligand>
        <name>heme b</name>
        <dbReference type="ChEBI" id="CHEBI:60344"/>
        <label>1</label>
    </ligand>
    <ligandPart>
        <name>Fe</name>
        <dbReference type="ChEBI" id="CHEBI:18248"/>
    </ligandPart>
</feature>
<dbReference type="InterPro" id="IPR045265">
    <property type="entry name" value="AIR12_DOMON"/>
</dbReference>
<feature type="domain" description="Cytochrome b561" evidence="16">
    <location>
        <begin position="184"/>
        <end position="378"/>
    </location>
</feature>
<feature type="transmembrane region" description="Helical" evidence="13">
    <location>
        <begin position="353"/>
        <end position="377"/>
    </location>
</feature>
<comment type="cofactor">
    <cofactor evidence="11">
        <name>heme b</name>
        <dbReference type="ChEBI" id="CHEBI:60344"/>
    </cofactor>
    <text evidence="11">Binds 2 heme b groups non-covalently.</text>
</comment>
<sequence length="402" mass="44102">MARSFRSSALILSVCVSISLILPVNSQTCAKQTFTNNKLYANCLDLPTLTSYLHFTYNSTNATLSVAFFASPSKANGWVAWAINPKVPAMGGAQALVAFKDSRGVMTVKTYNISSYTLDSVVQSKLAFDVWDTRAEEERGVMRIFAKIKVPAELAAKGTVNHVWQVGPSVDAAKSVLTPHEMGGPNLNAKGTLDLNGGHSVSTGGGVDSRTKRKNIHGILNAVSWGILFPLGIIIARYLRTFQSADPAWFYLHVSCQVSAYAIGVAGWATGIKLGNESKVVKFTGHRNIGISLFALATLQIFALFLRPKKDHKYRFYWNIYHHGVGYAILILGILNVFKGLNMLFQHEDKWKTIYIIVIAVLGGIAALLELITWIVVLRRKSKSTKPYDGYNGQGRQQPFAA</sequence>
<dbReference type="Pfam" id="PF03188">
    <property type="entry name" value="Cytochrom_B561"/>
    <property type="match status" value="1"/>
</dbReference>
<dbReference type="InterPro" id="IPR006593">
    <property type="entry name" value="Cyt_b561/ferric_Rdtase_TM"/>
</dbReference>
<evidence type="ECO:0000256" key="2">
    <source>
        <dbReference type="ARBA" id="ARBA00022448"/>
    </source>
</evidence>
<dbReference type="CDD" id="cd08760">
    <property type="entry name" value="Cyt_b561_FRRS1_like"/>
    <property type="match status" value="1"/>
</dbReference>
<evidence type="ECO:0000259" key="15">
    <source>
        <dbReference type="PROSITE" id="PS50836"/>
    </source>
</evidence>
<keyword evidence="4 13" id="KW-0812">Transmembrane</keyword>
<proteinExistence type="predicted"/>
<feature type="chain" id="PRO_5043460750" description="Cytochrome b561 and DOMON domain-containing protein" evidence="14">
    <location>
        <begin position="27"/>
        <end position="402"/>
    </location>
</feature>
<organism evidence="17 18">
    <name type="scientific">Dovyalis caffra</name>
    <dbReference type="NCBI Taxonomy" id="77055"/>
    <lineage>
        <taxon>Eukaryota</taxon>
        <taxon>Viridiplantae</taxon>
        <taxon>Streptophyta</taxon>
        <taxon>Embryophyta</taxon>
        <taxon>Tracheophyta</taxon>
        <taxon>Spermatophyta</taxon>
        <taxon>Magnoliopsida</taxon>
        <taxon>eudicotyledons</taxon>
        <taxon>Gunneridae</taxon>
        <taxon>Pentapetalae</taxon>
        <taxon>rosids</taxon>
        <taxon>fabids</taxon>
        <taxon>Malpighiales</taxon>
        <taxon>Salicaceae</taxon>
        <taxon>Flacourtieae</taxon>
        <taxon>Dovyalis</taxon>
    </lineage>
</organism>
<evidence type="ECO:0000256" key="9">
    <source>
        <dbReference type="ARBA" id="ARBA00023136"/>
    </source>
</evidence>
<dbReference type="GO" id="GO:0046872">
    <property type="term" value="F:metal ion binding"/>
    <property type="evidence" value="ECO:0007669"/>
    <property type="project" value="UniProtKB-KW"/>
</dbReference>
<feature type="transmembrane region" description="Helical" evidence="13">
    <location>
        <begin position="289"/>
        <end position="306"/>
    </location>
</feature>
<dbReference type="Pfam" id="PF04526">
    <property type="entry name" value="DUF568"/>
    <property type="match status" value="1"/>
</dbReference>
<dbReference type="PROSITE" id="PS50939">
    <property type="entry name" value="CYTOCHROME_B561"/>
    <property type="match status" value="1"/>
</dbReference>
<dbReference type="AlphaFoldDB" id="A0AAV1SG67"/>
<comment type="subcellular location">
    <subcellularLocation>
        <location evidence="1">Membrane</location>
        <topology evidence="1">Multi-pass membrane protein</topology>
    </subcellularLocation>
</comment>
<name>A0AAV1SG67_9ROSI</name>
<evidence type="ECO:0000313" key="17">
    <source>
        <dbReference type="EMBL" id="CAK7349422.1"/>
    </source>
</evidence>
<evidence type="ECO:0000256" key="4">
    <source>
        <dbReference type="ARBA" id="ARBA00022692"/>
    </source>
</evidence>
<keyword evidence="9 11" id="KW-0472">Membrane</keyword>
<evidence type="ECO:0000256" key="5">
    <source>
        <dbReference type="ARBA" id="ARBA00022723"/>
    </source>
</evidence>
<dbReference type="CDD" id="cd09629">
    <property type="entry name" value="DOMON_CIL1_like"/>
    <property type="match status" value="1"/>
</dbReference>
<gene>
    <name evidence="17" type="ORF">DCAF_LOCUS22138</name>
</gene>
<comment type="function">
    <text evidence="10">May act as a catecholamine-responsive trans-membrane electron transporter.</text>
</comment>
<keyword evidence="5 12" id="KW-0479">Metal-binding</keyword>
<feature type="transmembrane region" description="Helical" evidence="13">
    <location>
        <begin position="218"/>
        <end position="236"/>
    </location>
</feature>
<evidence type="ECO:0000256" key="12">
    <source>
        <dbReference type="PIRSR" id="PIRSR037471-1"/>
    </source>
</evidence>
<dbReference type="SMART" id="SM00665">
    <property type="entry name" value="B561"/>
    <property type="match status" value="1"/>
</dbReference>